<dbReference type="InterPro" id="IPR039430">
    <property type="entry name" value="Thymidylate_kin-like_dom"/>
</dbReference>
<evidence type="ECO:0000256" key="2">
    <source>
        <dbReference type="ARBA" id="ARBA00009776"/>
    </source>
</evidence>
<dbReference type="PANTHER" id="PTHR10344">
    <property type="entry name" value="THYMIDYLATE KINASE"/>
    <property type="match status" value="1"/>
</dbReference>
<keyword evidence="5" id="KW-0808">Transferase</keyword>
<proteinExistence type="inferred from homology"/>
<comment type="similarity">
    <text evidence="2">Belongs to the thymidylate kinase family.</text>
</comment>
<dbReference type="GO" id="GO:0005829">
    <property type="term" value="C:cytosol"/>
    <property type="evidence" value="ECO:0007669"/>
    <property type="project" value="TreeGrafter"/>
</dbReference>
<protein>
    <recommendedName>
        <fullName evidence="4">Thymidylate kinase</fullName>
        <ecNumber evidence="3">2.7.4.9</ecNumber>
    </recommendedName>
</protein>
<evidence type="ECO:0000256" key="4">
    <source>
        <dbReference type="ARBA" id="ARBA00017144"/>
    </source>
</evidence>
<evidence type="ECO:0000256" key="5">
    <source>
        <dbReference type="ARBA" id="ARBA00022679"/>
    </source>
</evidence>
<organism evidence="11">
    <name type="scientific">Lygus hesperus</name>
    <name type="common">Western plant bug</name>
    <dbReference type="NCBI Taxonomy" id="30085"/>
    <lineage>
        <taxon>Eukaryota</taxon>
        <taxon>Metazoa</taxon>
        <taxon>Ecdysozoa</taxon>
        <taxon>Arthropoda</taxon>
        <taxon>Hexapoda</taxon>
        <taxon>Insecta</taxon>
        <taxon>Pterygota</taxon>
        <taxon>Neoptera</taxon>
        <taxon>Paraneoptera</taxon>
        <taxon>Hemiptera</taxon>
        <taxon>Heteroptera</taxon>
        <taxon>Panheteroptera</taxon>
        <taxon>Cimicomorpha</taxon>
        <taxon>Miridae</taxon>
        <taxon>Mirini</taxon>
        <taxon>Lygus</taxon>
    </lineage>
</organism>
<feature type="domain" description="Thymidylate kinase-like" evidence="10">
    <location>
        <begin position="13"/>
        <end position="190"/>
    </location>
</feature>
<evidence type="ECO:0000256" key="7">
    <source>
        <dbReference type="ARBA" id="ARBA00022741"/>
    </source>
</evidence>
<dbReference type="InterPro" id="IPR027417">
    <property type="entry name" value="P-loop_NTPase"/>
</dbReference>
<evidence type="ECO:0000256" key="6">
    <source>
        <dbReference type="ARBA" id="ARBA00022727"/>
    </source>
</evidence>
<dbReference type="CDD" id="cd01672">
    <property type="entry name" value="TMPK"/>
    <property type="match status" value="1"/>
</dbReference>
<sequence>MNGTQDRGALIVLEGCDCSGKSTQCRRIVEKLRSSKIQAELVSFPDRTTPIGSLINDYLKKDVHVADQVIHLLFAANRWERAEELKSLVNKGVTVVVDRYSYSGVAYSAAKKVGCASLQWFKNPEEGLPKPDAVFYLHLEPAVVALRKGFGEERYEVPKFQLDVAECYNQLNDGTWKIINADKTVDDLTSELYSHVTQVVDQCRMRPLDVLW</sequence>
<dbReference type="InterPro" id="IPR018095">
    <property type="entry name" value="Thymidylate_kin_CS"/>
</dbReference>
<evidence type="ECO:0000256" key="3">
    <source>
        <dbReference type="ARBA" id="ARBA00012980"/>
    </source>
</evidence>
<dbReference type="GO" id="GO:0004550">
    <property type="term" value="F:nucleoside diphosphate kinase activity"/>
    <property type="evidence" value="ECO:0007669"/>
    <property type="project" value="TreeGrafter"/>
</dbReference>
<evidence type="ECO:0000313" key="11">
    <source>
        <dbReference type="EMBL" id="JAP98950.1"/>
    </source>
</evidence>
<dbReference type="EMBL" id="GDHC01019678">
    <property type="protein sequence ID" value="JAP98950.1"/>
    <property type="molecule type" value="Transcribed_RNA"/>
</dbReference>
<comment type="pathway">
    <text evidence="1">Pyrimidine metabolism; dTTP biosynthesis.</text>
</comment>
<dbReference type="FunFam" id="3.40.50.300:FF:000679">
    <property type="entry name" value="Thymidylate kinase"/>
    <property type="match status" value="1"/>
</dbReference>
<dbReference type="GO" id="GO:0005524">
    <property type="term" value="F:ATP binding"/>
    <property type="evidence" value="ECO:0007669"/>
    <property type="project" value="UniProtKB-KW"/>
</dbReference>
<dbReference type="GO" id="GO:0005739">
    <property type="term" value="C:mitochondrion"/>
    <property type="evidence" value="ECO:0007669"/>
    <property type="project" value="TreeGrafter"/>
</dbReference>
<dbReference type="PANTHER" id="PTHR10344:SF1">
    <property type="entry name" value="THYMIDYLATE KINASE"/>
    <property type="match status" value="1"/>
</dbReference>
<dbReference type="Gene3D" id="3.40.50.300">
    <property type="entry name" value="P-loop containing nucleotide triphosphate hydrolases"/>
    <property type="match status" value="1"/>
</dbReference>
<keyword evidence="9" id="KW-0067">ATP-binding</keyword>
<evidence type="ECO:0000259" key="10">
    <source>
        <dbReference type="Pfam" id="PF02223"/>
    </source>
</evidence>
<dbReference type="GO" id="GO:0004798">
    <property type="term" value="F:dTMP kinase activity"/>
    <property type="evidence" value="ECO:0007669"/>
    <property type="project" value="UniProtKB-EC"/>
</dbReference>
<keyword evidence="8 11" id="KW-0418">Kinase</keyword>
<dbReference type="AlphaFoldDB" id="A0A146KR42"/>
<dbReference type="SUPFAM" id="SSF52540">
    <property type="entry name" value="P-loop containing nucleoside triphosphate hydrolases"/>
    <property type="match status" value="1"/>
</dbReference>
<dbReference type="EMBL" id="GDHC01002258">
    <property type="protein sequence ID" value="JAQ16371.1"/>
    <property type="molecule type" value="Transcribed_RNA"/>
</dbReference>
<dbReference type="GO" id="GO:0006235">
    <property type="term" value="P:dTTP biosynthetic process"/>
    <property type="evidence" value="ECO:0007669"/>
    <property type="project" value="TreeGrafter"/>
</dbReference>
<evidence type="ECO:0000256" key="1">
    <source>
        <dbReference type="ARBA" id="ARBA00004992"/>
    </source>
</evidence>
<dbReference type="InterPro" id="IPR018094">
    <property type="entry name" value="Thymidylate_kinase"/>
</dbReference>
<dbReference type="HAMAP" id="MF_00165">
    <property type="entry name" value="Thymidylate_kinase"/>
    <property type="match status" value="1"/>
</dbReference>
<evidence type="ECO:0000256" key="8">
    <source>
        <dbReference type="ARBA" id="ARBA00022777"/>
    </source>
</evidence>
<reference evidence="11" key="1">
    <citation type="journal article" date="2016" name="Gigascience">
        <title>De novo construction of an expanded transcriptome assembly for the western tarnished plant bug, Lygus hesperus.</title>
        <authorList>
            <person name="Tassone E.E."/>
            <person name="Geib S.M."/>
            <person name="Hall B."/>
            <person name="Fabrick J.A."/>
            <person name="Brent C.S."/>
            <person name="Hull J.J."/>
        </authorList>
    </citation>
    <scope>NUCLEOTIDE SEQUENCE</scope>
</reference>
<dbReference type="GO" id="GO:0006227">
    <property type="term" value="P:dUDP biosynthetic process"/>
    <property type="evidence" value="ECO:0007669"/>
    <property type="project" value="TreeGrafter"/>
</dbReference>
<dbReference type="PROSITE" id="PS01331">
    <property type="entry name" value="THYMIDYLATE_KINASE"/>
    <property type="match status" value="1"/>
</dbReference>
<dbReference type="GO" id="GO:0005634">
    <property type="term" value="C:nucleus"/>
    <property type="evidence" value="ECO:0007669"/>
    <property type="project" value="TreeGrafter"/>
</dbReference>
<dbReference type="EC" id="2.7.4.9" evidence="3"/>
<keyword evidence="7" id="KW-0547">Nucleotide-binding</keyword>
<dbReference type="GO" id="GO:0006233">
    <property type="term" value="P:dTDP biosynthetic process"/>
    <property type="evidence" value="ECO:0007669"/>
    <property type="project" value="InterPro"/>
</dbReference>
<name>A0A146KR42_LYGHE</name>
<evidence type="ECO:0000256" key="9">
    <source>
        <dbReference type="ARBA" id="ARBA00022840"/>
    </source>
</evidence>
<accession>A0A146KR42</accession>
<dbReference type="NCBIfam" id="TIGR00041">
    <property type="entry name" value="DTMP_kinase"/>
    <property type="match status" value="1"/>
</dbReference>
<dbReference type="Pfam" id="PF02223">
    <property type="entry name" value="Thymidylate_kin"/>
    <property type="match status" value="1"/>
</dbReference>
<evidence type="ECO:0000313" key="12">
    <source>
        <dbReference type="EMBL" id="JAQ16371.1"/>
    </source>
</evidence>
<gene>
    <name evidence="11" type="primary">DTYMK_1</name>
    <name evidence="12" type="synonym">DTYMK_0</name>
    <name evidence="11" type="ORF">g.25357</name>
    <name evidence="12" type="ORF">g.25358</name>
</gene>
<keyword evidence="6" id="KW-0545">Nucleotide biosynthesis</keyword>